<dbReference type="InterPro" id="IPR036145">
    <property type="entry name" value="MinC_C_sf"/>
</dbReference>
<feature type="domain" description="Septum formation inhibitor MinC C-terminal" evidence="4">
    <location>
        <begin position="193"/>
        <end position="296"/>
    </location>
</feature>
<dbReference type="Pfam" id="PF03775">
    <property type="entry name" value="MinC_C"/>
    <property type="match status" value="1"/>
</dbReference>
<accession>A0A976ILF1</accession>
<evidence type="ECO:0000313" key="6">
    <source>
        <dbReference type="Proteomes" id="UP000294530"/>
    </source>
</evidence>
<gene>
    <name evidence="5" type="ORF">CCR75_002623</name>
</gene>
<evidence type="ECO:0000256" key="1">
    <source>
        <dbReference type="ARBA" id="ARBA00022618"/>
    </source>
</evidence>
<name>A0A976ILF1_BRELC</name>
<reference evidence="5 6" key="1">
    <citation type="journal article" date="2021" name="Genome Biol.">
        <title>AFLAP: assembly-free linkage analysis pipeline using k-mers from genome sequencing data.</title>
        <authorList>
            <person name="Fletcher K."/>
            <person name="Zhang L."/>
            <person name="Gil J."/>
            <person name="Han R."/>
            <person name="Cavanaugh K."/>
            <person name="Michelmore R."/>
        </authorList>
    </citation>
    <scope>NUCLEOTIDE SEQUENCE [LARGE SCALE GENOMIC DNA]</scope>
    <source>
        <strain evidence="5 6">SF5</strain>
    </source>
</reference>
<dbReference type="GO" id="GO:0000902">
    <property type="term" value="P:cell morphogenesis"/>
    <property type="evidence" value="ECO:0007669"/>
    <property type="project" value="InterPro"/>
</dbReference>
<dbReference type="HAMAP" id="MF_00267">
    <property type="entry name" value="MinC"/>
    <property type="match status" value="1"/>
</dbReference>
<dbReference type="Gene3D" id="3.30.70.260">
    <property type="match status" value="1"/>
</dbReference>
<dbReference type="Gene3D" id="2.160.20.70">
    <property type="match status" value="1"/>
</dbReference>
<dbReference type="Proteomes" id="UP000294530">
    <property type="component" value="Unassembled WGS sequence"/>
</dbReference>
<keyword evidence="3" id="KW-0131">Cell cycle</keyword>
<dbReference type="SUPFAM" id="SSF63848">
    <property type="entry name" value="Cell-division inhibitor MinC, C-terminal domain"/>
    <property type="match status" value="1"/>
</dbReference>
<keyword evidence="6" id="KW-1185">Reference proteome</keyword>
<evidence type="ECO:0000256" key="2">
    <source>
        <dbReference type="ARBA" id="ARBA00023210"/>
    </source>
</evidence>
<dbReference type="AlphaFoldDB" id="A0A976ILF1"/>
<dbReference type="PANTHER" id="PTHR34108">
    <property type="entry name" value="SEPTUM SITE-DETERMINING PROTEIN MINC"/>
    <property type="match status" value="1"/>
</dbReference>
<dbReference type="GO" id="GO:0051726">
    <property type="term" value="P:regulation of cell cycle"/>
    <property type="evidence" value="ECO:0007669"/>
    <property type="project" value="InterPro"/>
</dbReference>
<dbReference type="InterPro" id="IPR005526">
    <property type="entry name" value="Septum_form_inhib_MinC_C"/>
</dbReference>
<organism evidence="5 6">
    <name type="scientific">Bremia lactucae</name>
    <name type="common">Lettuce downy mildew</name>
    <dbReference type="NCBI Taxonomy" id="4779"/>
    <lineage>
        <taxon>Eukaryota</taxon>
        <taxon>Sar</taxon>
        <taxon>Stramenopiles</taxon>
        <taxon>Oomycota</taxon>
        <taxon>Peronosporomycetes</taxon>
        <taxon>Peronosporales</taxon>
        <taxon>Peronosporaceae</taxon>
        <taxon>Bremia</taxon>
    </lineage>
</organism>
<dbReference type="OrthoDB" id="2013981at2759"/>
<dbReference type="EMBL" id="SHOA02000018">
    <property type="protein sequence ID" value="TDH73966.1"/>
    <property type="molecule type" value="Genomic_DNA"/>
</dbReference>
<dbReference type="KEGG" id="blac:94346391"/>
<evidence type="ECO:0000256" key="3">
    <source>
        <dbReference type="ARBA" id="ARBA00023306"/>
    </source>
</evidence>
<dbReference type="RefSeq" id="XP_067823464.1">
    <property type="nucleotide sequence ID" value="XM_067960720.1"/>
</dbReference>
<dbReference type="GO" id="GO:0051301">
    <property type="term" value="P:cell division"/>
    <property type="evidence" value="ECO:0007669"/>
    <property type="project" value="UniProtKB-KW"/>
</dbReference>
<proteinExistence type="inferred from homology"/>
<dbReference type="PANTHER" id="PTHR34108:SF1">
    <property type="entry name" value="SEPTUM SITE-DETERMINING PROTEIN MINC"/>
    <property type="match status" value="1"/>
</dbReference>
<protein>
    <recommendedName>
        <fullName evidence="4">Septum formation inhibitor MinC C-terminal domain-containing protein</fullName>
    </recommendedName>
</protein>
<sequence length="305" mass="33148">MHGLIRTSRRRAFSQEALRRFEEISNGRHAYTVKLSPSTALELDGRLYLLPTLILPKVSPKETKDSSLVQARVFRPTAIVLDLQRVSSDGSPHSQSIKKHELRNEILQLQKAGYIPVGITNASEDVKKAAAALNLPYVIGTRLQQQKEMEAAVGEESSNNETVVSHNADFTNDDKAVPSTSSLTSAKPLSPMVITHSVRSGQQIFAQNRSLVILGNVNSGAEVMADEDVVVLGALKGRALAGIGGNVHARVLCHSFDAELISIAHCFTTYDDLDESGSLQQHKPTAISLENHRLHFESSSVGPKS</sequence>
<dbReference type="InterPro" id="IPR013033">
    <property type="entry name" value="MinC"/>
</dbReference>
<evidence type="ECO:0000259" key="4">
    <source>
        <dbReference type="Pfam" id="PF03775"/>
    </source>
</evidence>
<keyword evidence="2" id="KW-0717">Septation</keyword>
<evidence type="ECO:0000313" key="5">
    <source>
        <dbReference type="EMBL" id="TDH73966.1"/>
    </source>
</evidence>
<comment type="caution">
    <text evidence="5">The sequence shown here is derived from an EMBL/GenBank/DDBJ whole genome shotgun (WGS) entry which is preliminary data.</text>
</comment>
<keyword evidence="1" id="KW-0132">Cell division</keyword>
<dbReference type="GeneID" id="94346391"/>
<dbReference type="InterPro" id="IPR016098">
    <property type="entry name" value="CAP/MinC_C"/>
</dbReference>
<dbReference type="NCBIfam" id="TIGR01222">
    <property type="entry name" value="minC"/>
    <property type="match status" value="1"/>
</dbReference>